<evidence type="ECO:0000313" key="3">
    <source>
        <dbReference type="EnsemblMetazoa" id="CJA32100b.1"/>
    </source>
</evidence>
<dbReference type="InterPro" id="IPR000299">
    <property type="entry name" value="FERM_domain"/>
</dbReference>
<feature type="compositionally biased region" description="Polar residues" evidence="1">
    <location>
        <begin position="28"/>
        <end position="39"/>
    </location>
</feature>
<reference evidence="4" key="1">
    <citation type="submission" date="2010-08" db="EMBL/GenBank/DDBJ databases">
        <authorList>
            <consortium name="Caenorhabditis japonica Sequencing Consortium"/>
            <person name="Wilson R.K."/>
        </authorList>
    </citation>
    <scope>NUCLEOTIDE SEQUENCE [LARGE SCALE GENOMIC DNA]</scope>
    <source>
        <strain evidence="4">DF5081</strain>
    </source>
</reference>
<feature type="compositionally biased region" description="Polar residues" evidence="1">
    <location>
        <begin position="1"/>
        <end position="10"/>
    </location>
</feature>
<feature type="region of interest" description="Disordered" evidence="1">
    <location>
        <begin position="1"/>
        <end position="50"/>
    </location>
</feature>
<evidence type="ECO:0000256" key="1">
    <source>
        <dbReference type="SAM" id="MobiDB-lite"/>
    </source>
</evidence>
<proteinExistence type="predicted"/>
<dbReference type="CDD" id="cd14473">
    <property type="entry name" value="FERM_B-lobe"/>
    <property type="match status" value="1"/>
</dbReference>
<name>A0A8R1IIL4_CAEJA</name>
<evidence type="ECO:0000313" key="4">
    <source>
        <dbReference type="Proteomes" id="UP000005237"/>
    </source>
</evidence>
<feature type="domain" description="FERM" evidence="2">
    <location>
        <begin position="1"/>
        <end position="120"/>
    </location>
</feature>
<dbReference type="PANTHER" id="PTHR13429:SF5">
    <property type="entry name" value="PROTEIN EXPANDED"/>
    <property type="match status" value="1"/>
</dbReference>
<dbReference type="EnsemblMetazoa" id="CJA32100b.1">
    <property type="protein sequence ID" value="CJA32100b.1"/>
    <property type="gene ID" value="WBGene00207947"/>
</dbReference>
<organism evidence="3 4">
    <name type="scientific">Caenorhabditis japonica</name>
    <dbReference type="NCBI Taxonomy" id="281687"/>
    <lineage>
        <taxon>Eukaryota</taxon>
        <taxon>Metazoa</taxon>
        <taxon>Ecdysozoa</taxon>
        <taxon>Nematoda</taxon>
        <taxon>Chromadorea</taxon>
        <taxon>Rhabditida</taxon>
        <taxon>Rhabditina</taxon>
        <taxon>Rhabditomorpha</taxon>
        <taxon>Rhabditoidea</taxon>
        <taxon>Rhabditidae</taxon>
        <taxon>Peloderinae</taxon>
        <taxon>Caenorhabditis</taxon>
    </lineage>
</organism>
<dbReference type="Pfam" id="PF00373">
    <property type="entry name" value="FERM_M"/>
    <property type="match status" value="1"/>
</dbReference>
<dbReference type="SUPFAM" id="SSF47031">
    <property type="entry name" value="Second domain of FERM"/>
    <property type="match status" value="1"/>
</dbReference>
<dbReference type="GO" id="GO:0035332">
    <property type="term" value="P:positive regulation of hippo signaling"/>
    <property type="evidence" value="ECO:0007669"/>
    <property type="project" value="TreeGrafter"/>
</dbReference>
<dbReference type="PROSITE" id="PS50057">
    <property type="entry name" value="FERM_3"/>
    <property type="match status" value="1"/>
</dbReference>
<accession>A0A8R1IIL4</accession>
<reference evidence="3" key="2">
    <citation type="submission" date="2022-06" db="UniProtKB">
        <authorList>
            <consortium name="EnsemblMetazoa"/>
        </authorList>
    </citation>
    <scope>IDENTIFICATION</scope>
    <source>
        <strain evidence="3">DF5081</strain>
    </source>
</reference>
<dbReference type="Proteomes" id="UP000005237">
    <property type="component" value="Unassembled WGS sequence"/>
</dbReference>
<dbReference type="InterPro" id="IPR035963">
    <property type="entry name" value="FERM_2"/>
</dbReference>
<dbReference type="InterPro" id="IPR047145">
    <property type="entry name" value="FRMD6-like"/>
</dbReference>
<feature type="compositionally biased region" description="Basic and acidic residues" evidence="1">
    <location>
        <begin position="40"/>
        <end position="50"/>
    </location>
</feature>
<evidence type="ECO:0000259" key="2">
    <source>
        <dbReference type="PROSITE" id="PS50057"/>
    </source>
</evidence>
<dbReference type="InterPro" id="IPR019748">
    <property type="entry name" value="FERM_central"/>
</dbReference>
<keyword evidence="4" id="KW-1185">Reference proteome</keyword>
<dbReference type="PANTHER" id="PTHR13429">
    <property type="entry name" value="FERM DOMAIN (PROTEIN4.1-EZRIN-RADIXIN-MOESIN) FAMILY"/>
    <property type="match status" value="1"/>
</dbReference>
<protein>
    <submittedName>
        <fullName evidence="3">FERM domain-containing protein</fullName>
    </submittedName>
</protein>
<sequence>MRRTSITVRGQTLRPGVSPTNRRHRRGSATSRVLLSGSRSENHEKSRSSENRPILTLYFRVRVYIDQVGLLTCPKAREHYYLQLKDNFLDHWAGRHSVSEERCWYMAALALITDKGEGYL</sequence>
<dbReference type="GO" id="GO:0098592">
    <property type="term" value="C:cytoplasmic side of apical plasma membrane"/>
    <property type="evidence" value="ECO:0007669"/>
    <property type="project" value="TreeGrafter"/>
</dbReference>
<dbReference type="AlphaFoldDB" id="A0A8R1IIL4"/>